<protein>
    <recommendedName>
        <fullName evidence="1">NADAR domain-containing protein</fullName>
    </recommendedName>
</protein>
<reference evidence="2" key="1">
    <citation type="submission" date="2021-01" db="EMBL/GenBank/DDBJ databases">
        <authorList>
            <person name="Corre E."/>
            <person name="Pelletier E."/>
            <person name="Niang G."/>
            <person name="Scheremetjew M."/>
            <person name="Finn R."/>
            <person name="Kale V."/>
            <person name="Holt S."/>
            <person name="Cochrane G."/>
            <person name="Meng A."/>
            <person name="Brown T."/>
            <person name="Cohen L."/>
        </authorList>
    </citation>
    <scope>NUCLEOTIDE SEQUENCE</scope>
    <source>
        <strain evidence="2">LB1974</strain>
    </source>
</reference>
<dbReference type="SUPFAM" id="SSF143990">
    <property type="entry name" value="YbiA-like"/>
    <property type="match status" value="2"/>
</dbReference>
<dbReference type="EMBL" id="HBJB01003347">
    <property type="protein sequence ID" value="CAE0843766.1"/>
    <property type="molecule type" value="Transcribed_RNA"/>
</dbReference>
<evidence type="ECO:0000259" key="1">
    <source>
        <dbReference type="Pfam" id="PF08719"/>
    </source>
</evidence>
<feature type="domain" description="NADAR" evidence="1">
    <location>
        <begin position="242"/>
        <end position="407"/>
    </location>
</feature>
<gene>
    <name evidence="2" type="ORF">OMAR00294_LOCUS2728</name>
</gene>
<accession>A0A7S4GQD9</accession>
<organism evidence="2">
    <name type="scientific">Oxyrrhis marina</name>
    <name type="common">Dinoflagellate</name>
    <dbReference type="NCBI Taxonomy" id="2969"/>
    <lineage>
        <taxon>Eukaryota</taxon>
        <taxon>Sar</taxon>
        <taxon>Alveolata</taxon>
        <taxon>Dinophyceae</taxon>
        <taxon>Oxyrrhinales</taxon>
        <taxon>Oxyrrhinaceae</taxon>
        <taxon>Oxyrrhis</taxon>
    </lineage>
</organism>
<name>A0A7S4GQD9_OXYMA</name>
<dbReference type="Gene3D" id="1.10.357.40">
    <property type="entry name" value="YbiA-like"/>
    <property type="match status" value="2"/>
</dbReference>
<dbReference type="NCBIfam" id="TIGR02464">
    <property type="entry name" value="ribofla_fusion"/>
    <property type="match status" value="2"/>
</dbReference>
<feature type="domain" description="NADAR" evidence="1">
    <location>
        <begin position="29"/>
        <end position="193"/>
    </location>
</feature>
<dbReference type="AlphaFoldDB" id="A0A7S4GQD9"/>
<dbReference type="CDD" id="cd15457">
    <property type="entry name" value="NADAR"/>
    <property type="match status" value="2"/>
</dbReference>
<dbReference type="InterPro" id="IPR037238">
    <property type="entry name" value="YbiA-like_sf"/>
</dbReference>
<evidence type="ECO:0000313" key="2">
    <source>
        <dbReference type="EMBL" id="CAE0843766.1"/>
    </source>
</evidence>
<dbReference type="InterPro" id="IPR012816">
    <property type="entry name" value="NADAR"/>
</dbReference>
<proteinExistence type="predicted"/>
<sequence length="414" mass="46446">MSRFPRHETAAALMQRWSSASQTTEVLPFYRAKGPWSAFSNFHIHTPFEFEVPEWCRPDGFPTTARLQFAEAAIMLCKAALMQDRATFDALLCCETPADAKQLGRCVEKFDSDLWDAAVCSVAAAVVEQKFRKVPGLREVLVDSGSKLLAEATRNDRIWGIGIDVDDARVKQPAEWRGSNILGWALMEARTTLSEEAAHTGSAPKRPRCAMEPPLRPARWPSPMELRERWQKISGEQTVVEFYSHSRGHYRAFSNFYETGMAFEMPSELRRYPWVVDCLACGFSEKAIMLCKAAVFGDENTYKKIVASKTPTQAKKLGRAVTNFDQDQWDAVLCMIAFEVVRQKFCSNDDLKKLLLSTGTALIAEATVNDAIWGIGLNCGDPRVREPQQWCGKNVLGWALMTVRDHLAGSQMSA</sequence>
<dbReference type="Pfam" id="PF08719">
    <property type="entry name" value="NADAR"/>
    <property type="match status" value="2"/>
</dbReference>